<dbReference type="OrthoDB" id="10267127at2759"/>
<dbReference type="Proteomes" id="UP000887568">
    <property type="component" value="Unplaced"/>
</dbReference>
<dbReference type="PANTHER" id="PTHR42850:SF4">
    <property type="entry name" value="ZINC-DEPENDENT ENDOPOLYPHOSPHATASE"/>
    <property type="match status" value="1"/>
</dbReference>
<dbReference type="GO" id="GO:0005737">
    <property type="term" value="C:cytoplasm"/>
    <property type="evidence" value="ECO:0007669"/>
    <property type="project" value="TreeGrafter"/>
</dbReference>
<dbReference type="GO" id="GO:0016791">
    <property type="term" value="F:phosphatase activity"/>
    <property type="evidence" value="ECO:0007669"/>
    <property type="project" value="TreeGrafter"/>
</dbReference>
<dbReference type="PANTHER" id="PTHR42850">
    <property type="entry name" value="METALLOPHOSPHOESTERASE"/>
    <property type="match status" value="1"/>
</dbReference>
<protein>
    <recommendedName>
        <fullName evidence="1">Calcineurin-like phosphoesterase domain-containing protein</fullName>
    </recommendedName>
</protein>
<feature type="domain" description="Calcineurin-like phosphoesterase" evidence="1">
    <location>
        <begin position="44"/>
        <end position="205"/>
    </location>
</feature>
<dbReference type="GeneID" id="119730548"/>
<evidence type="ECO:0000313" key="3">
    <source>
        <dbReference type="Proteomes" id="UP000887568"/>
    </source>
</evidence>
<dbReference type="EnsemblMetazoa" id="XM_038203522.1">
    <property type="protein sequence ID" value="XP_038059450.1"/>
    <property type="gene ID" value="LOC119730548"/>
</dbReference>
<reference evidence="2" key="1">
    <citation type="submission" date="2022-11" db="UniProtKB">
        <authorList>
            <consortium name="EnsemblMetazoa"/>
        </authorList>
    </citation>
    <scope>IDENTIFICATION</scope>
</reference>
<evidence type="ECO:0000259" key="1">
    <source>
        <dbReference type="Pfam" id="PF00149"/>
    </source>
</evidence>
<dbReference type="GO" id="GO:0006798">
    <property type="term" value="P:polyphosphate catabolic process"/>
    <property type="evidence" value="ECO:0007669"/>
    <property type="project" value="TreeGrafter"/>
</dbReference>
<dbReference type="Pfam" id="PF00149">
    <property type="entry name" value="Metallophos"/>
    <property type="match status" value="1"/>
</dbReference>
<sequence>MASFRFDMFDDIPTKFGPDSVLRHPSPRVPHVVLDHEFIGDKQVFVIGDVHGCFDELQELLQKVEIGTGNSNIITIFVGDLINKGPKNREVLALVRRLGAYSVRGNHDQKCLAQMALLREGKTVSRKYQWLRILTDEDYRQLMELPYSISLPSLQSIVVHACLVPGIPITSQDPVHLMIMRNLVKQNFRTEGTSTGRDTQPLYRPSQSPTAGEPWASLWPGPDHVYFGHDAVRGLQRYEYATGLDTGCVYGRRLTGAFLTGEKQIVQFHAKKTYCEPDGPLIAD</sequence>
<dbReference type="AlphaFoldDB" id="A0A914A6R5"/>
<dbReference type="InterPro" id="IPR004843">
    <property type="entry name" value="Calcineurin-like_PHP"/>
</dbReference>
<dbReference type="SUPFAM" id="SSF56300">
    <property type="entry name" value="Metallo-dependent phosphatases"/>
    <property type="match status" value="1"/>
</dbReference>
<dbReference type="InterPro" id="IPR006186">
    <property type="entry name" value="Ser/Thr-sp_prot-phosphatase"/>
</dbReference>
<evidence type="ECO:0000313" key="2">
    <source>
        <dbReference type="EnsemblMetazoa" id="XP_038059450.1"/>
    </source>
</evidence>
<organism evidence="2 3">
    <name type="scientific">Patiria miniata</name>
    <name type="common">Bat star</name>
    <name type="synonym">Asterina miniata</name>
    <dbReference type="NCBI Taxonomy" id="46514"/>
    <lineage>
        <taxon>Eukaryota</taxon>
        <taxon>Metazoa</taxon>
        <taxon>Echinodermata</taxon>
        <taxon>Eleutherozoa</taxon>
        <taxon>Asterozoa</taxon>
        <taxon>Asteroidea</taxon>
        <taxon>Valvatacea</taxon>
        <taxon>Valvatida</taxon>
        <taxon>Asterinidae</taxon>
        <taxon>Patiria</taxon>
    </lineage>
</organism>
<name>A0A914A6R5_PATMI</name>
<dbReference type="PRINTS" id="PR00114">
    <property type="entry name" value="STPHPHTASE"/>
</dbReference>
<dbReference type="InterPro" id="IPR029052">
    <property type="entry name" value="Metallo-depent_PP-like"/>
</dbReference>
<accession>A0A914A6R5</accession>
<dbReference type="Gene3D" id="3.60.21.10">
    <property type="match status" value="1"/>
</dbReference>
<dbReference type="CDD" id="cd00144">
    <property type="entry name" value="MPP_PPP_family"/>
    <property type="match status" value="1"/>
</dbReference>
<dbReference type="InterPro" id="IPR050126">
    <property type="entry name" value="Ap4A_hydrolase"/>
</dbReference>
<proteinExistence type="predicted"/>
<dbReference type="GO" id="GO:0000298">
    <property type="term" value="F:endopolyphosphatase activity"/>
    <property type="evidence" value="ECO:0007669"/>
    <property type="project" value="TreeGrafter"/>
</dbReference>
<dbReference type="OMA" id="WVVYGHT"/>
<keyword evidence="3" id="KW-1185">Reference proteome</keyword>
<dbReference type="RefSeq" id="XP_038059450.1">
    <property type="nucleotide sequence ID" value="XM_038203522.1"/>
</dbReference>